<feature type="transmembrane region" description="Helical" evidence="1">
    <location>
        <begin position="71"/>
        <end position="102"/>
    </location>
</feature>
<keyword evidence="1" id="KW-0472">Membrane</keyword>
<keyword evidence="1" id="KW-1133">Transmembrane helix</keyword>
<organism evidence="2 3">
    <name type="scientific">Vasconcelosia minhoensis LEGE 07310</name>
    <dbReference type="NCBI Taxonomy" id="915328"/>
    <lineage>
        <taxon>Bacteria</taxon>
        <taxon>Bacillati</taxon>
        <taxon>Cyanobacteriota</taxon>
        <taxon>Cyanophyceae</taxon>
        <taxon>Nodosilineales</taxon>
        <taxon>Cymatolegaceae</taxon>
        <taxon>Vasconcelosia</taxon>
        <taxon>Vasconcelosia minhoensis</taxon>
    </lineage>
</organism>
<dbReference type="EMBL" id="JADEXG010000031">
    <property type="protein sequence ID" value="MBE9078360.1"/>
    <property type="molecule type" value="Genomic_DNA"/>
</dbReference>
<sequence>MKTPPWLSAFLLLLSYTAFGGFLHHRGSSELTWMLALLLTAVEASVFSIAWKSARDLLLMGFHSDIGYAAMALIGASLAVVILAWIQISAYFLVMAAAGLLMRVDLLTRSVSNLQSFFVIWLISLAGLGLTWLPRLVLTSNEIL</sequence>
<evidence type="ECO:0000313" key="3">
    <source>
        <dbReference type="Proteomes" id="UP000636505"/>
    </source>
</evidence>
<dbReference type="AlphaFoldDB" id="A0A8J7ANK3"/>
<keyword evidence="1" id="KW-0812">Transmembrane</keyword>
<evidence type="ECO:0000256" key="1">
    <source>
        <dbReference type="SAM" id="Phobius"/>
    </source>
</evidence>
<accession>A0A8J7ANK3</accession>
<proteinExistence type="predicted"/>
<dbReference type="Proteomes" id="UP000636505">
    <property type="component" value="Unassembled WGS sequence"/>
</dbReference>
<dbReference type="RefSeq" id="WP_193908135.1">
    <property type="nucleotide sequence ID" value="NZ_JADEXG010000031.1"/>
</dbReference>
<comment type="caution">
    <text evidence="2">The sequence shown here is derived from an EMBL/GenBank/DDBJ whole genome shotgun (WGS) entry which is preliminary data.</text>
</comment>
<keyword evidence="3" id="KW-1185">Reference proteome</keyword>
<feature type="transmembrane region" description="Helical" evidence="1">
    <location>
        <begin position="6"/>
        <end position="24"/>
    </location>
</feature>
<reference evidence="2" key="1">
    <citation type="submission" date="2020-10" db="EMBL/GenBank/DDBJ databases">
        <authorList>
            <person name="Castelo-Branco R."/>
            <person name="Eusebio N."/>
            <person name="Adriana R."/>
            <person name="Vieira A."/>
            <person name="Brugerolle De Fraissinette N."/>
            <person name="Rezende De Castro R."/>
            <person name="Schneider M.P."/>
            <person name="Vasconcelos V."/>
            <person name="Leao P.N."/>
        </authorList>
    </citation>
    <scope>NUCLEOTIDE SEQUENCE</scope>
    <source>
        <strain evidence="2">LEGE 07310</strain>
    </source>
</reference>
<name>A0A8J7ANK3_9CYAN</name>
<feature type="transmembrane region" description="Helical" evidence="1">
    <location>
        <begin position="114"/>
        <end position="133"/>
    </location>
</feature>
<gene>
    <name evidence="2" type="ORF">IQ241_13830</name>
</gene>
<evidence type="ECO:0000313" key="2">
    <source>
        <dbReference type="EMBL" id="MBE9078360.1"/>
    </source>
</evidence>
<feature type="transmembrane region" description="Helical" evidence="1">
    <location>
        <begin position="31"/>
        <end position="51"/>
    </location>
</feature>
<protein>
    <submittedName>
        <fullName evidence="2">Uncharacterized protein</fullName>
    </submittedName>
</protein>